<dbReference type="AlphaFoldDB" id="A0A087RM38"/>
<dbReference type="EC" id="6.3.5.4" evidence="2"/>
<keyword evidence="2" id="KW-0436">Ligase</keyword>
<evidence type="ECO:0000259" key="1">
    <source>
        <dbReference type="Pfam" id="PF00733"/>
    </source>
</evidence>
<dbReference type="SUPFAM" id="SSF52402">
    <property type="entry name" value="Adenine nucleotide alpha hydrolases-like"/>
    <property type="match status" value="1"/>
</dbReference>
<dbReference type="Pfam" id="PF00733">
    <property type="entry name" value="Asn_synthase"/>
    <property type="match status" value="1"/>
</dbReference>
<gene>
    <name evidence="2" type="primary">asnB</name>
    <name evidence="2" type="ORF">AAA799D11_01917</name>
</gene>
<dbReference type="InterPro" id="IPR014729">
    <property type="entry name" value="Rossmann-like_a/b/a_fold"/>
</dbReference>
<dbReference type="STRING" id="1502291.AAA799D11_01917"/>
<dbReference type="GO" id="GO:0004066">
    <property type="term" value="F:asparagine synthase (glutamine-hydrolyzing) activity"/>
    <property type="evidence" value="ECO:0007669"/>
    <property type="project" value="UniProtKB-EC"/>
</dbReference>
<evidence type="ECO:0000313" key="3">
    <source>
        <dbReference type="Proteomes" id="UP000029386"/>
    </source>
</evidence>
<comment type="caution">
    <text evidence="2">The sequence shown here is derived from an EMBL/GenBank/DDBJ whole genome shotgun (WGS) entry which is preliminary data.</text>
</comment>
<dbReference type="Proteomes" id="UP000029386">
    <property type="component" value="Unassembled WGS sequence"/>
</dbReference>
<name>A0A087RM38_9ARCH</name>
<evidence type="ECO:0000313" key="2">
    <source>
        <dbReference type="EMBL" id="KFM14542.1"/>
    </source>
</evidence>
<protein>
    <submittedName>
        <fullName evidence="2">Putative asparagine synthetase glutamine-hydrolyzing protein</fullName>
        <ecNumber evidence="2">6.3.5.4</ecNumber>
    </submittedName>
</protein>
<dbReference type="Gene3D" id="3.40.50.620">
    <property type="entry name" value="HUPs"/>
    <property type="match status" value="1"/>
</dbReference>
<organism evidence="2 3">
    <name type="scientific">Marine Group I thaumarchaeote SCGC AAA799-D11</name>
    <dbReference type="NCBI Taxonomy" id="1502291"/>
    <lineage>
        <taxon>Archaea</taxon>
        <taxon>Nitrososphaerota</taxon>
        <taxon>Marine Group I</taxon>
    </lineage>
</organism>
<dbReference type="EMBL" id="JOSY01000077">
    <property type="protein sequence ID" value="KFM14542.1"/>
    <property type="molecule type" value="Genomic_DNA"/>
</dbReference>
<dbReference type="InterPro" id="IPR001962">
    <property type="entry name" value="Asn_synthase"/>
</dbReference>
<dbReference type="InterPro" id="IPR051786">
    <property type="entry name" value="ASN_synthetase/amidase"/>
</dbReference>
<proteinExistence type="predicted"/>
<dbReference type="PANTHER" id="PTHR43284:SF1">
    <property type="entry name" value="ASPARAGINE SYNTHETASE"/>
    <property type="match status" value="1"/>
</dbReference>
<dbReference type="CDD" id="cd01991">
    <property type="entry name" value="Asn_synthase_B_C"/>
    <property type="match status" value="1"/>
</dbReference>
<reference evidence="2 3" key="1">
    <citation type="submission" date="2014-06" db="EMBL/GenBank/DDBJ databases">
        <authorList>
            <person name="Ngugi D.K."/>
            <person name="Blom J."/>
            <person name="Alam I."/>
            <person name="Rashid M."/>
            <person name="Baalawi W."/>
            <person name="Zhang G."/>
            <person name="Hikmawan T."/>
            <person name="Guan Y."/>
            <person name="Antunes A."/>
            <person name="Siam R."/>
            <person name="El-Dorry H."/>
            <person name="Bajic V."/>
            <person name="Stingl U."/>
        </authorList>
    </citation>
    <scope>NUCLEOTIDE SEQUENCE [LARGE SCALE GENOMIC DNA]</scope>
    <source>
        <strain evidence="2">SCGC AAA799-D11</strain>
    </source>
</reference>
<dbReference type="PANTHER" id="PTHR43284">
    <property type="entry name" value="ASPARAGINE SYNTHETASE (GLUTAMINE-HYDROLYZING)"/>
    <property type="match status" value="1"/>
</dbReference>
<sequence length="403" mass="47203">MTLKIPRKTIRNLLTIRYNPVNPTYTPFTWKDLTSKNSDPHGLKTEKFLKQSIKKSFQHNDDPIAISLSSGIDSTLCLALIRDSFPDRKLFAICAVFSTTNNESKRANEIAKKFDAKFKILNVDSIFKKIPELVGITGKPRWNTYQHLISKEAIKTSKFLVTGDGADEIFGGYTFRYSKFLRLTNINQNWKTKTMNYLECHNRDWVPDQKDMFGPRINFSWKDVYSNFKPYFNNRLPPIEQVILADLNGKLLYDFIPTGLSISNYYKIKITPIFMDNDVLNFGIKIPTHQKYNFRNQKGKLILRKIAKRFGVDHIDEKKGFSPALFADWENHGKKICERYILNKDSNIFQKKLINYDWVLRAFEKIENDSDLRYLNKIISILALEIWLRLFISKEITTKHILK</sequence>
<keyword evidence="3" id="KW-1185">Reference proteome</keyword>
<accession>A0A087RM38</accession>
<feature type="domain" description="Asparagine synthetase" evidence="1">
    <location>
        <begin position="47"/>
        <end position="389"/>
    </location>
</feature>
<dbReference type="GO" id="GO:0006529">
    <property type="term" value="P:asparagine biosynthetic process"/>
    <property type="evidence" value="ECO:0007669"/>
    <property type="project" value="InterPro"/>
</dbReference>